<keyword evidence="3" id="KW-1185">Reference proteome</keyword>
<dbReference type="AlphaFoldDB" id="A0A0C9XLM1"/>
<reference evidence="2 3" key="1">
    <citation type="submission" date="2014-04" db="EMBL/GenBank/DDBJ databases">
        <authorList>
            <consortium name="DOE Joint Genome Institute"/>
            <person name="Kuo A."/>
            <person name="Kohler A."/>
            <person name="Costa M.D."/>
            <person name="Nagy L.G."/>
            <person name="Floudas D."/>
            <person name="Copeland A."/>
            <person name="Barry K.W."/>
            <person name="Cichocki N."/>
            <person name="Veneault-Fourrey C."/>
            <person name="LaButti K."/>
            <person name="Lindquist E.A."/>
            <person name="Lipzen A."/>
            <person name="Lundell T."/>
            <person name="Morin E."/>
            <person name="Murat C."/>
            <person name="Sun H."/>
            <person name="Tunlid A."/>
            <person name="Henrissat B."/>
            <person name="Grigoriev I.V."/>
            <person name="Hibbett D.S."/>
            <person name="Martin F."/>
            <person name="Nordberg H.P."/>
            <person name="Cantor M.N."/>
            <person name="Hua S.X."/>
        </authorList>
    </citation>
    <scope>NUCLEOTIDE SEQUENCE [LARGE SCALE GENOMIC DNA]</scope>
    <source>
        <strain evidence="2 3">441</strain>
    </source>
</reference>
<feature type="compositionally biased region" description="Polar residues" evidence="1">
    <location>
        <begin position="10"/>
        <end position="19"/>
    </location>
</feature>
<feature type="compositionally biased region" description="Low complexity" evidence="1">
    <location>
        <begin position="20"/>
        <end position="32"/>
    </location>
</feature>
<dbReference type="EMBL" id="KN834007">
    <property type="protein sequence ID" value="KIK13260.1"/>
    <property type="molecule type" value="Genomic_DNA"/>
</dbReference>
<name>A0A0C9XLM1_9AGAM</name>
<proteinExistence type="predicted"/>
<evidence type="ECO:0000313" key="2">
    <source>
        <dbReference type="EMBL" id="KIK13260.1"/>
    </source>
</evidence>
<dbReference type="HOGENOM" id="CLU_2224259_0_0_1"/>
<organism evidence="2 3">
    <name type="scientific">Pisolithus microcarpus 441</name>
    <dbReference type="NCBI Taxonomy" id="765257"/>
    <lineage>
        <taxon>Eukaryota</taxon>
        <taxon>Fungi</taxon>
        <taxon>Dikarya</taxon>
        <taxon>Basidiomycota</taxon>
        <taxon>Agaricomycotina</taxon>
        <taxon>Agaricomycetes</taxon>
        <taxon>Agaricomycetidae</taxon>
        <taxon>Boletales</taxon>
        <taxon>Sclerodermatineae</taxon>
        <taxon>Pisolithaceae</taxon>
        <taxon>Pisolithus</taxon>
    </lineage>
</organism>
<protein>
    <submittedName>
        <fullName evidence="2">Uncharacterized protein</fullName>
    </submittedName>
</protein>
<dbReference type="Proteomes" id="UP000054018">
    <property type="component" value="Unassembled WGS sequence"/>
</dbReference>
<gene>
    <name evidence="2" type="ORF">PISMIDRAFT_18110</name>
</gene>
<reference evidence="3" key="2">
    <citation type="submission" date="2015-01" db="EMBL/GenBank/DDBJ databases">
        <title>Evolutionary Origins and Diversification of the Mycorrhizal Mutualists.</title>
        <authorList>
            <consortium name="DOE Joint Genome Institute"/>
            <consortium name="Mycorrhizal Genomics Consortium"/>
            <person name="Kohler A."/>
            <person name="Kuo A."/>
            <person name="Nagy L.G."/>
            <person name="Floudas D."/>
            <person name="Copeland A."/>
            <person name="Barry K.W."/>
            <person name="Cichocki N."/>
            <person name="Veneault-Fourrey C."/>
            <person name="LaButti K."/>
            <person name="Lindquist E.A."/>
            <person name="Lipzen A."/>
            <person name="Lundell T."/>
            <person name="Morin E."/>
            <person name="Murat C."/>
            <person name="Riley R."/>
            <person name="Ohm R."/>
            <person name="Sun H."/>
            <person name="Tunlid A."/>
            <person name="Henrissat B."/>
            <person name="Grigoriev I.V."/>
            <person name="Hibbett D.S."/>
            <person name="Martin F."/>
        </authorList>
    </citation>
    <scope>NUCLEOTIDE SEQUENCE [LARGE SCALE GENOMIC DNA]</scope>
    <source>
        <strain evidence="3">441</strain>
    </source>
</reference>
<evidence type="ECO:0000313" key="3">
    <source>
        <dbReference type="Proteomes" id="UP000054018"/>
    </source>
</evidence>
<evidence type="ECO:0000256" key="1">
    <source>
        <dbReference type="SAM" id="MobiDB-lite"/>
    </source>
</evidence>
<accession>A0A0C9XLM1</accession>
<feature type="region of interest" description="Disordered" evidence="1">
    <location>
        <begin position="1"/>
        <end position="36"/>
    </location>
</feature>
<sequence>MGRAKREFPKQSTSLTPVNQPQSPIKPSSIPPHATITAPQAPVFVPVNVHCCGFDRNDDDAAMEDESINKLLQQASDSPADKGRKVKPTAAVTSPLLVLPWFSLEA</sequence>